<dbReference type="EMBL" id="JACXVP010000011">
    <property type="protein sequence ID" value="KAG5575970.1"/>
    <property type="molecule type" value="Genomic_DNA"/>
</dbReference>
<accession>A0A9J5WKA7</accession>
<keyword evidence="3" id="KW-1185">Reference proteome</keyword>
<feature type="transmembrane region" description="Helical" evidence="1">
    <location>
        <begin position="26"/>
        <end position="43"/>
    </location>
</feature>
<organism evidence="2 3">
    <name type="scientific">Solanum commersonii</name>
    <name type="common">Commerson's wild potato</name>
    <name type="synonym">Commerson's nightshade</name>
    <dbReference type="NCBI Taxonomy" id="4109"/>
    <lineage>
        <taxon>Eukaryota</taxon>
        <taxon>Viridiplantae</taxon>
        <taxon>Streptophyta</taxon>
        <taxon>Embryophyta</taxon>
        <taxon>Tracheophyta</taxon>
        <taxon>Spermatophyta</taxon>
        <taxon>Magnoliopsida</taxon>
        <taxon>eudicotyledons</taxon>
        <taxon>Gunneridae</taxon>
        <taxon>Pentapetalae</taxon>
        <taxon>asterids</taxon>
        <taxon>lamiids</taxon>
        <taxon>Solanales</taxon>
        <taxon>Solanaceae</taxon>
        <taxon>Solanoideae</taxon>
        <taxon>Solaneae</taxon>
        <taxon>Solanum</taxon>
    </lineage>
</organism>
<keyword evidence="1" id="KW-0812">Transmembrane</keyword>
<comment type="caution">
    <text evidence="2">The sequence shown here is derived from an EMBL/GenBank/DDBJ whole genome shotgun (WGS) entry which is preliminary data.</text>
</comment>
<evidence type="ECO:0000313" key="2">
    <source>
        <dbReference type="EMBL" id="KAG5575970.1"/>
    </source>
</evidence>
<evidence type="ECO:0000256" key="1">
    <source>
        <dbReference type="SAM" id="Phobius"/>
    </source>
</evidence>
<proteinExistence type="predicted"/>
<protein>
    <submittedName>
        <fullName evidence="2">Uncharacterized protein</fullName>
    </submittedName>
</protein>
<dbReference type="Proteomes" id="UP000824120">
    <property type="component" value="Chromosome 11"/>
</dbReference>
<gene>
    <name evidence="2" type="ORF">H5410_056104</name>
</gene>
<keyword evidence="1" id="KW-1133">Transmembrane helix</keyword>
<evidence type="ECO:0000313" key="3">
    <source>
        <dbReference type="Proteomes" id="UP000824120"/>
    </source>
</evidence>
<sequence>MASSWPEGKTCTFKIQTSPKAGKTKFYQFFMLYVHGFLVIQLVPRGKKTHFQVQTSPKAGKTKVYLFLCAIIW</sequence>
<keyword evidence="1" id="KW-0472">Membrane</keyword>
<dbReference type="AlphaFoldDB" id="A0A9J5WKA7"/>
<name>A0A9J5WKA7_SOLCO</name>
<reference evidence="2 3" key="1">
    <citation type="submission" date="2020-09" db="EMBL/GenBank/DDBJ databases">
        <title>De no assembly of potato wild relative species, Solanum commersonii.</title>
        <authorList>
            <person name="Cho K."/>
        </authorList>
    </citation>
    <scope>NUCLEOTIDE SEQUENCE [LARGE SCALE GENOMIC DNA]</scope>
    <source>
        <strain evidence="2">LZ3.2</strain>
        <tissue evidence="2">Leaf</tissue>
    </source>
</reference>